<feature type="region of interest" description="Disordered" evidence="1">
    <location>
        <begin position="1"/>
        <end position="48"/>
    </location>
</feature>
<feature type="region of interest" description="Disordered" evidence="1">
    <location>
        <begin position="69"/>
        <end position="103"/>
    </location>
</feature>
<proteinExistence type="predicted"/>
<reference evidence="2 3" key="1">
    <citation type="submission" date="2019-05" db="EMBL/GenBank/DDBJ databases">
        <title>Another draft genome of Portunus trituberculatus and its Hox gene families provides insights of decapod evolution.</title>
        <authorList>
            <person name="Jeong J.-H."/>
            <person name="Song I."/>
            <person name="Kim S."/>
            <person name="Choi T."/>
            <person name="Kim D."/>
            <person name="Ryu S."/>
            <person name="Kim W."/>
        </authorList>
    </citation>
    <scope>NUCLEOTIDE SEQUENCE [LARGE SCALE GENOMIC DNA]</scope>
    <source>
        <tissue evidence="2">Muscle</tissue>
    </source>
</reference>
<accession>A0A5B7H5G8</accession>
<feature type="compositionally biased region" description="Basic residues" evidence="1">
    <location>
        <begin position="1"/>
        <end position="11"/>
    </location>
</feature>
<gene>
    <name evidence="2" type="ORF">E2C01_058472</name>
</gene>
<dbReference type="Proteomes" id="UP000324222">
    <property type="component" value="Unassembled WGS sequence"/>
</dbReference>
<name>A0A5B7H5G8_PORTR</name>
<protein>
    <submittedName>
        <fullName evidence="2">Uncharacterized protein</fullName>
    </submittedName>
</protein>
<dbReference type="EMBL" id="VSRR010021976">
    <property type="protein sequence ID" value="MPC64358.1"/>
    <property type="molecule type" value="Genomic_DNA"/>
</dbReference>
<keyword evidence="3" id="KW-1185">Reference proteome</keyword>
<sequence length="178" mass="19114">MNANHNSKRPTQRSLDRPMGGQKTTQSPALRNPEEPISEHVGGGRHGEGGRGCGAFWGLVAHHLEAANPHARKEERGHRPDTDPYAGNKVSGGDVKCPELIPGPRQVSQRGRVYASAGAESYCPRLGLIVTPLSRTRSELTRSLRPFARSCSVTPPPPPPASTGSELIGGAQRIIYFI</sequence>
<evidence type="ECO:0000313" key="3">
    <source>
        <dbReference type="Proteomes" id="UP000324222"/>
    </source>
</evidence>
<evidence type="ECO:0000313" key="2">
    <source>
        <dbReference type="EMBL" id="MPC64358.1"/>
    </source>
</evidence>
<organism evidence="2 3">
    <name type="scientific">Portunus trituberculatus</name>
    <name type="common">Swimming crab</name>
    <name type="synonym">Neptunus trituberculatus</name>
    <dbReference type="NCBI Taxonomy" id="210409"/>
    <lineage>
        <taxon>Eukaryota</taxon>
        <taxon>Metazoa</taxon>
        <taxon>Ecdysozoa</taxon>
        <taxon>Arthropoda</taxon>
        <taxon>Crustacea</taxon>
        <taxon>Multicrustacea</taxon>
        <taxon>Malacostraca</taxon>
        <taxon>Eumalacostraca</taxon>
        <taxon>Eucarida</taxon>
        <taxon>Decapoda</taxon>
        <taxon>Pleocyemata</taxon>
        <taxon>Brachyura</taxon>
        <taxon>Eubrachyura</taxon>
        <taxon>Portunoidea</taxon>
        <taxon>Portunidae</taxon>
        <taxon>Portuninae</taxon>
        <taxon>Portunus</taxon>
    </lineage>
</organism>
<feature type="compositionally biased region" description="Basic and acidic residues" evidence="1">
    <location>
        <begin position="71"/>
        <end position="82"/>
    </location>
</feature>
<dbReference type="AlphaFoldDB" id="A0A5B7H5G8"/>
<evidence type="ECO:0000256" key="1">
    <source>
        <dbReference type="SAM" id="MobiDB-lite"/>
    </source>
</evidence>
<comment type="caution">
    <text evidence="2">The sequence shown here is derived from an EMBL/GenBank/DDBJ whole genome shotgun (WGS) entry which is preliminary data.</text>
</comment>